<dbReference type="RefSeq" id="XP_030384867.1">
    <property type="nucleotide sequence ID" value="XM_030529007.1"/>
</dbReference>
<sequence length="292" mass="34487">MDEFGCFDYKTPVTENTQDMRTSYYRSHRYLTDLRLGNKTNASFHDPEIYVSDPLIHEKLRSDYGRNYEWKYIDPNTIRNPTMNMKMQFMKPFEQGQLRFIKRPIKPMSSVTQDTYGWTQLPREPDPSPIYMPTPVEATKLELDRSKISDSKYLDPSATTYNLSYVHYQPRDIQRGIAAQDNITFWNWNELFPVGKRVISGADEQMCDDFPAKKCPKRRCEYQNQLKPVPHTGQITEMRQNYRDPKYRDDYIEFETTDVRPLFLSDEAQRIPQAKVCENSLYGSGEPVARYV</sequence>
<dbReference type="AlphaFoldDB" id="A0A6J2UCI4"/>
<protein>
    <submittedName>
        <fullName evidence="2">Uncharacterized protein LOC115632040</fullName>
    </submittedName>
</protein>
<evidence type="ECO:0000313" key="1">
    <source>
        <dbReference type="Proteomes" id="UP000504634"/>
    </source>
</evidence>
<dbReference type="OrthoDB" id="382863at2759"/>
<proteinExistence type="predicted"/>
<organism evidence="1 2">
    <name type="scientific">Drosophila lebanonensis</name>
    <name type="common">Fruit fly</name>
    <name type="synonym">Scaptodrosophila lebanonensis</name>
    <dbReference type="NCBI Taxonomy" id="7225"/>
    <lineage>
        <taxon>Eukaryota</taxon>
        <taxon>Metazoa</taxon>
        <taxon>Ecdysozoa</taxon>
        <taxon>Arthropoda</taxon>
        <taxon>Hexapoda</taxon>
        <taxon>Insecta</taxon>
        <taxon>Pterygota</taxon>
        <taxon>Neoptera</taxon>
        <taxon>Endopterygota</taxon>
        <taxon>Diptera</taxon>
        <taxon>Brachycera</taxon>
        <taxon>Muscomorpha</taxon>
        <taxon>Ephydroidea</taxon>
        <taxon>Drosophilidae</taxon>
        <taxon>Scaptodrosophila</taxon>
    </lineage>
</organism>
<evidence type="ECO:0000313" key="2">
    <source>
        <dbReference type="RefSeq" id="XP_030384867.1"/>
    </source>
</evidence>
<keyword evidence="1" id="KW-1185">Reference proteome</keyword>
<reference evidence="2" key="1">
    <citation type="submission" date="2025-08" db="UniProtKB">
        <authorList>
            <consortium name="RefSeq"/>
        </authorList>
    </citation>
    <scope>IDENTIFICATION</scope>
    <source>
        <strain evidence="2">11010-0011.00</strain>
        <tissue evidence="2">Whole body</tissue>
    </source>
</reference>
<dbReference type="GeneID" id="115632040"/>
<gene>
    <name evidence="2" type="primary">LOC115632040</name>
</gene>
<dbReference type="Proteomes" id="UP000504634">
    <property type="component" value="Unplaced"/>
</dbReference>
<accession>A0A6J2UCI4</accession>
<name>A0A6J2UCI4_DROLE</name>